<comment type="caution">
    <text evidence="1">The sequence shown here is derived from an EMBL/GenBank/DDBJ whole genome shotgun (WGS) entry which is preliminary data.</text>
</comment>
<name>A0A8H4QHD4_9AGAR</name>
<reference evidence="1 2" key="1">
    <citation type="submission" date="2019-12" db="EMBL/GenBank/DDBJ databases">
        <authorList>
            <person name="Floudas D."/>
            <person name="Bentzer J."/>
            <person name="Ahren D."/>
            <person name="Johansson T."/>
            <person name="Persson P."/>
            <person name="Tunlid A."/>
        </authorList>
    </citation>
    <scope>NUCLEOTIDE SEQUENCE [LARGE SCALE GENOMIC DNA]</scope>
    <source>
        <strain evidence="1 2">CBS 102.39</strain>
    </source>
</reference>
<gene>
    <name evidence="1" type="ORF">D9613_007175</name>
</gene>
<dbReference type="AlphaFoldDB" id="A0A8H4QHD4"/>
<evidence type="ECO:0000313" key="1">
    <source>
        <dbReference type="EMBL" id="KAF4611119.1"/>
    </source>
</evidence>
<dbReference type="EMBL" id="JAACJL010000058">
    <property type="protein sequence ID" value="KAF4611119.1"/>
    <property type="molecule type" value="Genomic_DNA"/>
</dbReference>
<protein>
    <submittedName>
        <fullName evidence="1">Uncharacterized protein</fullName>
    </submittedName>
</protein>
<proteinExistence type="predicted"/>
<evidence type="ECO:0000313" key="2">
    <source>
        <dbReference type="Proteomes" id="UP000521872"/>
    </source>
</evidence>
<accession>A0A8H4QHD4</accession>
<organism evidence="1 2">
    <name type="scientific">Agrocybe pediades</name>
    <dbReference type="NCBI Taxonomy" id="84607"/>
    <lineage>
        <taxon>Eukaryota</taxon>
        <taxon>Fungi</taxon>
        <taxon>Dikarya</taxon>
        <taxon>Basidiomycota</taxon>
        <taxon>Agaricomycotina</taxon>
        <taxon>Agaricomycetes</taxon>
        <taxon>Agaricomycetidae</taxon>
        <taxon>Agaricales</taxon>
        <taxon>Agaricineae</taxon>
        <taxon>Strophariaceae</taxon>
        <taxon>Agrocybe</taxon>
    </lineage>
</organism>
<dbReference type="Proteomes" id="UP000521872">
    <property type="component" value="Unassembled WGS sequence"/>
</dbReference>
<keyword evidence="2" id="KW-1185">Reference proteome</keyword>
<sequence length="459" mass="51966">MHSDHAVFPQELFDLIVDEVHRFPDKAERTQQLVTLSLVSRTFRDRAHDYLFASVMARNGSVGRRTITQLCKLFAADPLTATRGLASRITSFSCAFHPDDFTALAIILRSLFNDGTIEHTRTSPCTLSLSMFPRHDFNAQCPAREDMALALFEVCHRRRLKSLFLDNFMFFPQNYLQNASINHLSLNNTRIAVANPSDAFFLTDSELPSQSFLPNWPDEGHSISSIRRLEIKSPVLSSISDDRALSRYGGILGTYGTSLKEQEKFQPSRPTAAFPRLKTLHFSMMPFSTAMKEALEEILLGASESLEELTMAIFFRSTVSIGSLSLHRLTALRKFTLRDMEGEVGFFRFVASLLDSEPSSTLQDLELVFFFDTRGASLSDESFTETLGTLHCHAFDDMFQTSRFESVRSVTLRVRTRLSSSDYQGRNEYASVIRSQFPSIIACDNLVFNVIITDWTSRQ</sequence>